<evidence type="ECO:0000313" key="3">
    <source>
        <dbReference type="Proteomes" id="UP000593568"/>
    </source>
</evidence>
<proteinExistence type="predicted"/>
<keyword evidence="3" id="KW-1185">Reference proteome</keyword>
<reference evidence="2 3" key="1">
    <citation type="journal article" date="2019" name="Genome Biol. Evol.">
        <title>Insights into the evolution of the New World diploid cottons (Gossypium, subgenus Houzingenia) based on genome sequencing.</title>
        <authorList>
            <person name="Grover C.E."/>
            <person name="Arick M.A. 2nd"/>
            <person name="Thrash A."/>
            <person name="Conover J.L."/>
            <person name="Sanders W.S."/>
            <person name="Peterson D.G."/>
            <person name="Frelichowski J.E."/>
            <person name="Scheffler J.A."/>
            <person name="Scheffler B.E."/>
            <person name="Wendel J.F."/>
        </authorList>
    </citation>
    <scope>NUCLEOTIDE SEQUENCE [LARGE SCALE GENOMIC DNA]</scope>
    <source>
        <strain evidence="2">8</strain>
        <tissue evidence="2">Leaf</tissue>
    </source>
</reference>
<evidence type="ECO:0000256" key="1">
    <source>
        <dbReference type="SAM" id="MobiDB-lite"/>
    </source>
</evidence>
<dbReference type="Proteomes" id="UP000593568">
    <property type="component" value="Unassembled WGS sequence"/>
</dbReference>
<accession>A0A7J9FYL3</accession>
<evidence type="ECO:0000313" key="2">
    <source>
        <dbReference type="EMBL" id="MBA0789655.1"/>
    </source>
</evidence>
<feature type="region of interest" description="Disordered" evidence="1">
    <location>
        <begin position="46"/>
        <end position="74"/>
    </location>
</feature>
<dbReference type="AlphaFoldDB" id="A0A7J9FYL3"/>
<feature type="non-terminal residue" evidence="2">
    <location>
        <position position="74"/>
    </location>
</feature>
<sequence>MPGEYPRPHMYSNPYMFPFPSLMPGWNAWPGASPFPMTLTQQMIYKSSSQKGSHEAPSGAHLISNPHRLMGFKH</sequence>
<name>A0A7J9FYL3_9ROSI</name>
<organism evidence="2 3">
    <name type="scientific">Gossypium trilobum</name>
    <dbReference type="NCBI Taxonomy" id="34281"/>
    <lineage>
        <taxon>Eukaryota</taxon>
        <taxon>Viridiplantae</taxon>
        <taxon>Streptophyta</taxon>
        <taxon>Embryophyta</taxon>
        <taxon>Tracheophyta</taxon>
        <taxon>Spermatophyta</taxon>
        <taxon>Magnoliopsida</taxon>
        <taxon>eudicotyledons</taxon>
        <taxon>Gunneridae</taxon>
        <taxon>Pentapetalae</taxon>
        <taxon>rosids</taxon>
        <taxon>malvids</taxon>
        <taxon>Malvales</taxon>
        <taxon>Malvaceae</taxon>
        <taxon>Malvoideae</taxon>
        <taxon>Gossypium</taxon>
    </lineage>
</organism>
<gene>
    <name evidence="2" type="ORF">Gotri_027585</name>
</gene>
<comment type="caution">
    <text evidence="2">The sequence shown here is derived from an EMBL/GenBank/DDBJ whole genome shotgun (WGS) entry which is preliminary data.</text>
</comment>
<protein>
    <submittedName>
        <fullName evidence="2">Uncharacterized protein</fullName>
    </submittedName>
</protein>
<dbReference type="EMBL" id="JABEZW010229721">
    <property type="protein sequence ID" value="MBA0789655.1"/>
    <property type="molecule type" value="Genomic_DNA"/>
</dbReference>